<evidence type="ECO:0000313" key="5">
    <source>
        <dbReference type="EMBL" id="SMC70224.1"/>
    </source>
</evidence>
<gene>
    <name evidence="5" type="ORF">SAMN06297251_10624</name>
</gene>
<dbReference type="GO" id="GO:0003700">
    <property type="term" value="F:DNA-binding transcription factor activity"/>
    <property type="evidence" value="ECO:0007669"/>
    <property type="project" value="InterPro"/>
</dbReference>
<dbReference type="InterPro" id="IPR000835">
    <property type="entry name" value="HTH_MarR-typ"/>
</dbReference>
<dbReference type="PRINTS" id="PR00598">
    <property type="entry name" value="HTHMARR"/>
</dbReference>
<evidence type="ECO:0000256" key="1">
    <source>
        <dbReference type="ARBA" id="ARBA00023015"/>
    </source>
</evidence>
<dbReference type="PROSITE" id="PS01117">
    <property type="entry name" value="HTH_MARR_1"/>
    <property type="match status" value="1"/>
</dbReference>
<evidence type="ECO:0000259" key="4">
    <source>
        <dbReference type="PROSITE" id="PS50995"/>
    </source>
</evidence>
<dbReference type="Pfam" id="PF01047">
    <property type="entry name" value="MarR"/>
    <property type="match status" value="1"/>
</dbReference>
<reference evidence="5 6" key="1">
    <citation type="submission" date="2017-04" db="EMBL/GenBank/DDBJ databases">
        <authorList>
            <person name="Afonso C.L."/>
            <person name="Miller P.J."/>
            <person name="Scott M.A."/>
            <person name="Spackman E."/>
            <person name="Goraichik I."/>
            <person name="Dimitrov K.M."/>
            <person name="Suarez D.L."/>
            <person name="Swayne D.E."/>
        </authorList>
    </citation>
    <scope>NUCLEOTIDE SEQUENCE [LARGE SCALE GENOMIC DNA]</scope>
    <source>
        <strain evidence="5 6">CGMCC 1.10972</strain>
    </source>
</reference>
<proteinExistence type="predicted"/>
<dbReference type="GO" id="GO:0003677">
    <property type="term" value="F:DNA binding"/>
    <property type="evidence" value="ECO:0007669"/>
    <property type="project" value="UniProtKB-KW"/>
</dbReference>
<dbReference type="Proteomes" id="UP000192656">
    <property type="component" value="Unassembled WGS sequence"/>
</dbReference>
<dbReference type="InterPro" id="IPR036388">
    <property type="entry name" value="WH-like_DNA-bd_sf"/>
</dbReference>
<evidence type="ECO:0000256" key="3">
    <source>
        <dbReference type="ARBA" id="ARBA00023163"/>
    </source>
</evidence>
<dbReference type="PANTHER" id="PTHR42756:SF1">
    <property type="entry name" value="TRANSCRIPTIONAL REPRESSOR OF EMRAB OPERON"/>
    <property type="match status" value="1"/>
</dbReference>
<organism evidence="5 6">
    <name type="scientific">Fulvimarina manganoxydans</name>
    <dbReference type="NCBI Taxonomy" id="937218"/>
    <lineage>
        <taxon>Bacteria</taxon>
        <taxon>Pseudomonadati</taxon>
        <taxon>Pseudomonadota</taxon>
        <taxon>Alphaproteobacteria</taxon>
        <taxon>Hyphomicrobiales</taxon>
        <taxon>Aurantimonadaceae</taxon>
        <taxon>Fulvimarina</taxon>
    </lineage>
</organism>
<dbReference type="PROSITE" id="PS50995">
    <property type="entry name" value="HTH_MARR_2"/>
    <property type="match status" value="1"/>
</dbReference>
<evidence type="ECO:0000313" key="6">
    <source>
        <dbReference type="Proteomes" id="UP000192656"/>
    </source>
</evidence>
<dbReference type="SMART" id="SM00347">
    <property type="entry name" value="HTH_MARR"/>
    <property type="match status" value="1"/>
</dbReference>
<sequence>MALEPNGDPVLVSHLADKVGVRASTVSKMLDRLEHRELVRRGNDKKDRRYTMVTLTSKGQAARKDVQELWEEVEAYIFANCSEDADDFRQNAAQLNTLLTERLRRLR</sequence>
<dbReference type="SUPFAM" id="SSF46785">
    <property type="entry name" value="Winged helix' DNA-binding domain"/>
    <property type="match status" value="1"/>
</dbReference>
<dbReference type="STRING" id="937218.SAMN06297251_10624"/>
<keyword evidence="3" id="KW-0804">Transcription</keyword>
<dbReference type="InterPro" id="IPR023187">
    <property type="entry name" value="Tscrpt_reg_MarR-type_CS"/>
</dbReference>
<evidence type="ECO:0000256" key="2">
    <source>
        <dbReference type="ARBA" id="ARBA00023125"/>
    </source>
</evidence>
<protein>
    <submittedName>
        <fullName evidence="5">MarR family protein</fullName>
    </submittedName>
</protein>
<keyword evidence="2" id="KW-0238">DNA-binding</keyword>
<dbReference type="InterPro" id="IPR036390">
    <property type="entry name" value="WH_DNA-bd_sf"/>
</dbReference>
<accession>A0A1W2BBK6</accession>
<dbReference type="AlphaFoldDB" id="A0A1W2BBK6"/>
<keyword evidence="6" id="KW-1185">Reference proteome</keyword>
<feature type="domain" description="HTH marR-type" evidence="4">
    <location>
        <begin position="1"/>
        <end position="104"/>
    </location>
</feature>
<dbReference type="Gene3D" id="1.10.10.10">
    <property type="entry name" value="Winged helix-like DNA-binding domain superfamily/Winged helix DNA-binding domain"/>
    <property type="match status" value="1"/>
</dbReference>
<keyword evidence="1" id="KW-0805">Transcription regulation</keyword>
<dbReference type="EMBL" id="FWXR01000006">
    <property type="protein sequence ID" value="SMC70224.1"/>
    <property type="molecule type" value="Genomic_DNA"/>
</dbReference>
<name>A0A1W2BBK6_9HYPH</name>
<dbReference type="PANTHER" id="PTHR42756">
    <property type="entry name" value="TRANSCRIPTIONAL REGULATOR, MARR"/>
    <property type="match status" value="1"/>
</dbReference>